<evidence type="ECO:0000313" key="1">
    <source>
        <dbReference type="EMBL" id="SGZ28742.1"/>
    </source>
</evidence>
<gene>
    <name evidence="1" type="primary">BQ5605_C027g10433</name>
    <name evidence="1" type="ORF">BQ5605_C027G10433</name>
</gene>
<reference evidence="1 2" key="1">
    <citation type="submission" date="2016-11" db="EMBL/GenBank/DDBJ databases">
        <authorList>
            <person name="Jaros S."/>
            <person name="Januszkiewicz K."/>
            <person name="Wedrychowicz H."/>
        </authorList>
    </citation>
    <scope>NUCLEOTIDE SEQUENCE [LARGE SCALE GENOMIC DNA]</scope>
</reference>
<protein>
    <submittedName>
        <fullName evidence="1">BQ5605_C027g10433 protein</fullName>
    </submittedName>
</protein>
<proteinExistence type="predicted"/>
<keyword evidence="2" id="KW-1185">Reference proteome</keyword>
<name>A0A2X0PNK3_9BASI</name>
<sequence>MQHSYAFEQKLMENYQAAVPFNTSSLNVNLESFFFTIGWLWSRELRLTIPWQILNVLVRWGDHRVGSADKHASSGRCKPHGRIGTGKGTGLCRLALRSSELETGRRTKQKTIALPREEVEHFRDRAKLGVDHINDMVLDLLPHCYRWSTARILIVARRLGGLKTSNNIVNGKGSSESVPVPSHTVLRRALPLPNHDKSVHLQEIRVKWLRWTIASTPANARCQAQCNW</sequence>
<dbReference type="AlphaFoldDB" id="A0A2X0PNK3"/>
<accession>A0A2X0PNK3</accession>
<organism evidence="1 2">
    <name type="scientific">Microbotryum silenes-dioicae</name>
    <dbReference type="NCBI Taxonomy" id="796604"/>
    <lineage>
        <taxon>Eukaryota</taxon>
        <taxon>Fungi</taxon>
        <taxon>Dikarya</taxon>
        <taxon>Basidiomycota</taxon>
        <taxon>Pucciniomycotina</taxon>
        <taxon>Microbotryomycetes</taxon>
        <taxon>Microbotryales</taxon>
        <taxon>Microbotryaceae</taxon>
        <taxon>Microbotryum</taxon>
    </lineage>
</organism>
<dbReference type="Proteomes" id="UP000249464">
    <property type="component" value="Unassembled WGS sequence"/>
</dbReference>
<dbReference type="EMBL" id="FQNC01000089">
    <property type="protein sequence ID" value="SGZ28742.1"/>
    <property type="molecule type" value="Genomic_DNA"/>
</dbReference>
<evidence type="ECO:0000313" key="2">
    <source>
        <dbReference type="Proteomes" id="UP000249464"/>
    </source>
</evidence>